<keyword evidence="1 5" id="KW-0597">Phosphoprotein</keyword>
<keyword evidence="9" id="KW-1185">Reference proteome</keyword>
<dbReference type="PANTHER" id="PTHR43214:SF43">
    <property type="entry name" value="TWO-COMPONENT RESPONSE REGULATOR"/>
    <property type="match status" value="1"/>
</dbReference>
<dbReference type="PROSITE" id="PS50110">
    <property type="entry name" value="RESPONSE_REGULATORY"/>
    <property type="match status" value="1"/>
</dbReference>
<dbReference type="AlphaFoldDB" id="A0A1U9K5C9"/>
<sequence length="213" mass="23966">MKTILLAEDQQIVRQGLKMMIEHNGPYRVLEAKNGEEAVQRYDQERVDLVLMDVRMPVMTGLEATKRIREKHPDSRIVMLTTFADEAYALEALQSGALGYLLKDVDVDRLMASIQGALVGDMVLDGQVAAKVVPKLLQRTPHPKTSKPPHNLTEREQVILRLVGEGKSNTEIARELYLTVGTVKNYVSHLLSKLGLRDRTQLAIYALKHDLTE</sequence>
<evidence type="ECO:0000256" key="5">
    <source>
        <dbReference type="PROSITE-ProRule" id="PRU00169"/>
    </source>
</evidence>
<dbReference type="SUPFAM" id="SSF46894">
    <property type="entry name" value="C-terminal effector domain of the bipartite response regulators"/>
    <property type="match status" value="1"/>
</dbReference>
<protein>
    <submittedName>
        <fullName evidence="8">DNA-binding response regulator</fullName>
    </submittedName>
</protein>
<keyword evidence="4" id="KW-0804">Transcription</keyword>
<dbReference type="STRING" id="1471761.B0W44_05040"/>
<dbReference type="SMART" id="SM00421">
    <property type="entry name" value="HTH_LUXR"/>
    <property type="match status" value="1"/>
</dbReference>
<evidence type="ECO:0000256" key="1">
    <source>
        <dbReference type="ARBA" id="ARBA00022553"/>
    </source>
</evidence>
<gene>
    <name evidence="8" type="ORF">B0W44_05040</name>
</gene>
<dbReference type="CDD" id="cd06170">
    <property type="entry name" value="LuxR_C_like"/>
    <property type="match status" value="1"/>
</dbReference>
<dbReference type="Proteomes" id="UP000188603">
    <property type="component" value="Chromosome"/>
</dbReference>
<dbReference type="InterPro" id="IPR000792">
    <property type="entry name" value="Tscrpt_reg_LuxR_C"/>
</dbReference>
<dbReference type="KEGG" id="ntr:B0W44_05040"/>
<organism evidence="8 9">
    <name type="scientific">Novibacillus thermophilus</name>
    <dbReference type="NCBI Taxonomy" id="1471761"/>
    <lineage>
        <taxon>Bacteria</taxon>
        <taxon>Bacillati</taxon>
        <taxon>Bacillota</taxon>
        <taxon>Bacilli</taxon>
        <taxon>Bacillales</taxon>
        <taxon>Thermoactinomycetaceae</taxon>
        <taxon>Novibacillus</taxon>
    </lineage>
</organism>
<feature type="domain" description="Response regulatory" evidence="7">
    <location>
        <begin position="3"/>
        <end position="118"/>
    </location>
</feature>
<proteinExistence type="predicted"/>
<dbReference type="PROSITE" id="PS50043">
    <property type="entry name" value="HTH_LUXR_2"/>
    <property type="match status" value="1"/>
</dbReference>
<dbReference type="CDD" id="cd17535">
    <property type="entry name" value="REC_NarL-like"/>
    <property type="match status" value="1"/>
</dbReference>
<dbReference type="InterPro" id="IPR039420">
    <property type="entry name" value="WalR-like"/>
</dbReference>
<dbReference type="PANTHER" id="PTHR43214">
    <property type="entry name" value="TWO-COMPONENT RESPONSE REGULATOR"/>
    <property type="match status" value="1"/>
</dbReference>
<dbReference type="GO" id="GO:0006355">
    <property type="term" value="P:regulation of DNA-templated transcription"/>
    <property type="evidence" value="ECO:0007669"/>
    <property type="project" value="InterPro"/>
</dbReference>
<keyword evidence="2" id="KW-0805">Transcription regulation</keyword>
<feature type="domain" description="HTH luxR-type" evidence="6">
    <location>
        <begin position="145"/>
        <end position="210"/>
    </location>
</feature>
<evidence type="ECO:0000259" key="6">
    <source>
        <dbReference type="PROSITE" id="PS50043"/>
    </source>
</evidence>
<dbReference type="EMBL" id="CP019699">
    <property type="protein sequence ID" value="AQS55238.1"/>
    <property type="molecule type" value="Genomic_DNA"/>
</dbReference>
<dbReference type="OrthoDB" id="9780153at2"/>
<dbReference type="InterPro" id="IPR001789">
    <property type="entry name" value="Sig_transdc_resp-reg_receiver"/>
</dbReference>
<dbReference type="InterPro" id="IPR016032">
    <property type="entry name" value="Sig_transdc_resp-reg_C-effctor"/>
</dbReference>
<accession>A0A1U9K5C9</accession>
<keyword evidence="3 8" id="KW-0238">DNA-binding</keyword>
<dbReference type="SUPFAM" id="SSF52172">
    <property type="entry name" value="CheY-like"/>
    <property type="match status" value="1"/>
</dbReference>
<dbReference type="PRINTS" id="PR00038">
    <property type="entry name" value="HTHLUXR"/>
</dbReference>
<dbReference type="InterPro" id="IPR058245">
    <property type="entry name" value="NreC/VraR/RcsB-like_REC"/>
</dbReference>
<dbReference type="SMART" id="SM00448">
    <property type="entry name" value="REC"/>
    <property type="match status" value="1"/>
</dbReference>
<evidence type="ECO:0000256" key="2">
    <source>
        <dbReference type="ARBA" id="ARBA00023015"/>
    </source>
</evidence>
<evidence type="ECO:0000313" key="9">
    <source>
        <dbReference type="Proteomes" id="UP000188603"/>
    </source>
</evidence>
<reference evidence="8 9" key="1">
    <citation type="journal article" date="2015" name="Int. J. Syst. Evol. Microbiol.">
        <title>Novibacillus thermophilus gen. nov., sp. nov., a Gram-staining-negative and moderately thermophilic member of the family Thermoactinomycetaceae.</title>
        <authorList>
            <person name="Yang G."/>
            <person name="Chen J."/>
            <person name="Zhou S."/>
        </authorList>
    </citation>
    <scope>NUCLEOTIDE SEQUENCE [LARGE SCALE GENOMIC DNA]</scope>
    <source>
        <strain evidence="8 9">SG-1</strain>
    </source>
</reference>
<dbReference type="InterPro" id="IPR011006">
    <property type="entry name" value="CheY-like_superfamily"/>
</dbReference>
<evidence type="ECO:0000256" key="4">
    <source>
        <dbReference type="ARBA" id="ARBA00023163"/>
    </source>
</evidence>
<dbReference type="GO" id="GO:0000160">
    <property type="term" value="P:phosphorelay signal transduction system"/>
    <property type="evidence" value="ECO:0007669"/>
    <property type="project" value="InterPro"/>
</dbReference>
<dbReference type="GO" id="GO:0003677">
    <property type="term" value="F:DNA binding"/>
    <property type="evidence" value="ECO:0007669"/>
    <property type="project" value="UniProtKB-KW"/>
</dbReference>
<dbReference type="RefSeq" id="WP_077719055.1">
    <property type="nucleotide sequence ID" value="NZ_CP019699.1"/>
</dbReference>
<dbReference type="Pfam" id="PF00072">
    <property type="entry name" value="Response_reg"/>
    <property type="match status" value="1"/>
</dbReference>
<name>A0A1U9K5C9_9BACL</name>
<dbReference type="Pfam" id="PF00196">
    <property type="entry name" value="GerE"/>
    <property type="match status" value="1"/>
</dbReference>
<dbReference type="PROSITE" id="PS00622">
    <property type="entry name" value="HTH_LUXR_1"/>
    <property type="match status" value="1"/>
</dbReference>
<dbReference type="Gene3D" id="3.40.50.2300">
    <property type="match status" value="1"/>
</dbReference>
<evidence type="ECO:0000313" key="8">
    <source>
        <dbReference type="EMBL" id="AQS55238.1"/>
    </source>
</evidence>
<feature type="modified residue" description="4-aspartylphosphate" evidence="5">
    <location>
        <position position="53"/>
    </location>
</feature>
<evidence type="ECO:0000256" key="3">
    <source>
        <dbReference type="ARBA" id="ARBA00023125"/>
    </source>
</evidence>
<evidence type="ECO:0000259" key="7">
    <source>
        <dbReference type="PROSITE" id="PS50110"/>
    </source>
</evidence>